<evidence type="ECO:0000256" key="1">
    <source>
        <dbReference type="PROSITE-ProRule" id="PRU00453"/>
    </source>
</evidence>
<dbReference type="Proteomes" id="UP000653305">
    <property type="component" value="Unassembled WGS sequence"/>
</dbReference>
<keyword evidence="5" id="KW-1185">Reference proteome</keyword>
<proteinExistence type="predicted"/>
<feature type="region of interest" description="Disordered" evidence="2">
    <location>
        <begin position="180"/>
        <end position="199"/>
    </location>
</feature>
<dbReference type="InterPro" id="IPR007529">
    <property type="entry name" value="Znf_HIT"/>
</dbReference>
<feature type="domain" description="HIT-type" evidence="3">
    <location>
        <begin position="25"/>
        <end position="57"/>
    </location>
</feature>
<keyword evidence="1" id="KW-0863">Zinc-finger</keyword>
<dbReference type="AlphaFoldDB" id="A0A830C5Z6"/>
<reference evidence="4" key="1">
    <citation type="submission" date="2020-07" db="EMBL/GenBank/DDBJ databases">
        <title>Ethylene signaling mediates host invasion by parasitic plants.</title>
        <authorList>
            <person name="Yoshida S."/>
        </authorList>
    </citation>
    <scope>NUCLEOTIDE SEQUENCE</scope>
    <source>
        <strain evidence="4">Okayama</strain>
    </source>
</reference>
<name>A0A830C5Z6_9LAMI</name>
<keyword evidence="1" id="KW-0862">Zinc</keyword>
<comment type="caution">
    <text evidence="4">The sequence shown here is derived from an EMBL/GenBank/DDBJ whole genome shotgun (WGS) entry which is preliminary data.</text>
</comment>
<accession>A0A830C5Z6</accession>
<dbReference type="PANTHER" id="PTHR15555">
    <property type="entry name" value="ZINC FINGER HIT DOMAIN CONTAINING PROTEIN 2 PROTEIN FON -RELATED"/>
    <property type="match status" value="1"/>
</dbReference>
<gene>
    <name evidence="4" type="ORF">PHJA_001501600</name>
</gene>
<keyword evidence="1" id="KW-0479">Metal-binding</keyword>
<protein>
    <submittedName>
        <fullName evidence="4">Zinc finger hit domain-containing protein 2</fullName>
    </submittedName>
</protein>
<dbReference type="SUPFAM" id="SSF144232">
    <property type="entry name" value="HIT/MYND zinc finger-like"/>
    <property type="match status" value="1"/>
</dbReference>
<evidence type="ECO:0000313" key="4">
    <source>
        <dbReference type="EMBL" id="GFP93572.1"/>
    </source>
</evidence>
<dbReference type="GO" id="GO:0008270">
    <property type="term" value="F:zinc ion binding"/>
    <property type="evidence" value="ECO:0007669"/>
    <property type="project" value="UniProtKB-UniRule"/>
</dbReference>
<dbReference type="CDD" id="cd23024">
    <property type="entry name" value="zf-HIT_ZNHIT2-3"/>
    <property type="match status" value="1"/>
</dbReference>
<dbReference type="InterPro" id="IPR039646">
    <property type="entry name" value="ZNHIT2"/>
</dbReference>
<dbReference type="EMBL" id="BMAC01000320">
    <property type="protein sequence ID" value="GFP93572.1"/>
    <property type="molecule type" value="Genomic_DNA"/>
</dbReference>
<dbReference type="Gene3D" id="3.30.60.190">
    <property type="match status" value="1"/>
</dbReference>
<evidence type="ECO:0000259" key="3">
    <source>
        <dbReference type="PROSITE" id="PS51083"/>
    </source>
</evidence>
<dbReference type="OrthoDB" id="18412at2759"/>
<evidence type="ECO:0000313" key="5">
    <source>
        <dbReference type="Proteomes" id="UP000653305"/>
    </source>
</evidence>
<sequence length="401" mass="45025">MSDNILISESSSTSADFNSNTRVICRVCEKQFSQYTCPRCNVRYCSLHCYKSHSLRCTESFMRDNVMGELQQIQPDEQNKSKMLDILKRFHEEDEADSLDEEEMDSSFSDETIQKILSGAQISLDDLSVEEKKHFQRAIASGELSKSIQPWDPWWLKPSAKQISLSSDGTQLVLPISNDESENDQWQDIPRGPETPLPPVSKLTPADPSPLLPIHLIDVIYSYCFTLRLYNGDWKTDPLEASMVILSISSVLGQQQQQPETVLEALLRCLERTCSNSYKHAGGLRFGLRVLDDVIGLLCLGGDALVCMLCDVRRLVGTGEREAKAERVGKPRSKLRFAERKVYFLMCWVHEQGDEGWGPLAGIVETEKVRAVECAGGKTGGGVRMEGKREVKGKVLIKEVD</sequence>
<dbReference type="PANTHER" id="PTHR15555:SF0">
    <property type="entry name" value="ZINC FINGER HIT DOMAIN-CONTAINING PROTEIN 2"/>
    <property type="match status" value="1"/>
</dbReference>
<organism evidence="4 5">
    <name type="scientific">Phtheirospermum japonicum</name>
    <dbReference type="NCBI Taxonomy" id="374723"/>
    <lineage>
        <taxon>Eukaryota</taxon>
        <taxon>Viridiplantae</taxon>
        <taxon>Streptophyta</taxon>
        <taxon>Embryophyta</taxon>
        <taxon>Tracheophyta</taxon>
        <taxon>Spermatophyta</taxon>
        <taxon>Magnoliopsida</taxon>
        <taxon>eudicotyledons</taxon>
        <taxon>Gunneridae</taxon>
        <taxon>Pentapetalae</taxon>
        <taxon>asterids</taxon>
        <taxon>lamiids</taxon>
        <taxon>Lamiales</taxon>
        <taxon>Orobanchaceae</taxon>
        <taxon>Orobanchaceae incertae sedis</taxon>
        <taxon>Phtheirospermum</taxon>
    </lineage>
</organism>
<dbReference type="Pfam" id="PF04438">
    <property type="entry name" value="zf-HIT"/>
    <property type="match status" value="1"/>
</dbReference>
<dbReference type="PROSITE" id="PS51083">
    <property type="entry name" value="ZF_HIT"/>
    <property type="match status" value="1"/>
</dbReference>
<evidence type="ECO:0000256" key="2">
    <source>
        <dbReference type="SAM" id="MobiDB-lite"/>
    </source>
</evidence>